<evidence type="ECO:0000313" key="1">
    <source>
        <dbReference type="EMBL" id="OCH83594.1"/>
    </source>
</evidence>
<keyword evidence="2" id="KW-1185">Reference proteome</keyword>
<dbReference type="Proteomes" id="UP000250043">
    <property type="component" value="Unassembled WGS sequence"/>
</dbReference>
<accession>A0A8E2AKM2</accession>
<protein>
    <submittedName>
        <fullName evidence="1">Uncharacterized protein</fullName>
    </submittedName>
</protein>
<gene>
    <name evidence="1" type="ORF">OBBRIDRAFT_742933</name>
</gene>
<name>A0A8E2AKM2_9APHY</name>
<dbReference type="EMBL" id="KV722954">
    <property type="protein sequence ID" value="OCH83594.1"/>
    <property type="molecule type" value="Genomic_DNA"/>
</dbReference>
<proteinExistence type="predicted"/>
<reference evidence="1 2" key="1">
    <citation type="submission" date="2016-07" db="EMBL/GenBank/DDBJ databases">
        <title>Draft genome of the white-rot fungus Obba rivulosa 3A-2.</title>
        <authorList>
            <consortium name="DOE Joint Genome Institute"/>
            <person name="Miettinen O."/>
            <person name="Riley R."/>
            <person name="Acob R."/>
            <person name="Barry K."/>
            <person name="Cullen D."/>
            <person name="De Vries R."/>
            <person name="Hainaut M."/>
            <person name="Hatakka A."/>
            <person name="Henrissat B."/>
            <person name="Hilden K."/>
            <person name="Kuo R."/>
            <person name="Labutti K."/>
            <person name="Lipzen A."/>
            <person name="Makela M.R."/>
            <person name="Sandor L."/>
            <person name="Spatafora J.W."/>
            <person name="Grigoriev I.V."/>
            <person name="Hibbett D.S."/>
        </authorList>
    </citation>
    <scope>NUCLEOTIDE SEQUENCE [LARGE SCALE GENOMIC DNA]</scope>
    <source>
        <strain evidence="1 2">3A-2</strain>
    </source>
</reference>
<organism evidence="1 2">
    <name type="scientific">Obba rivulosa</name>
    <dbReference type="NCBI Taxonomy" id="1052685"/>
    <lineage>
        <taxon>Eukaryota</taxon>
        <taxon>Fungi</taxon>
        <taxon>Dikarya</taxon>
        <taxon>Basidiomycota</taxon>
        <taxon>Agaricomycotina</taxon>
        <taxon>Agaricomycetes</taxon>
        <taxon>Polyporales</taxon>
        <taxon>Gelatoporiaceae</taxon>
        <taxon>Obba</taxon>
    </lineage>
</organism>
<sequence>VTVYKNALACYEALQNAFKTVNVAFRGAYFMPADPLVDDKERVRSTAHEIWLTMAYRFRVQDHLQLKSGHKTCFWCCQDKGCKDQSKARVNPKARPRDTLGMHCFPCCSSLVIAFKDSHPGLSELRAISINIQHHDSHIPYYKVDLPGDAAQLIAERVHWSTPNEIVREVQAMHPYVTAAQVHGAWSKMSEVLWKRHKDQVSSAKMLLDEFKNDVDFFIVDISDGVEQVCWGIKQIAAQLQGKIVEIGLDATYNTNSRHLELYSIMAEYDIAGFPFSYCLLSTASSIDIKKRTKALRIWAEQVRDRYDIHPSFVHVNKDI</sequence>
<dbReference type="AlphaFoldDB" id="A0A8E2AKM2"/>
<dbReference type="OrthoDB" id="3262412at2759"/>
<feature type="non-terminal residue" evidence="1">
    <location>
        <position position="320"/>
    </location>
</feature>
<evidence type="ECO:0000313" key="2">
    <source>
        <dbReference type="Proteomes" id="UP000250043"/>
    </source>
</evidence>